<feature type="region of interest" description="Disordered" evidence="8">
    <location>
        <begin position="1"/>
        <end position="23"/>
    </location>
</feature>
<keyword evidence="6 7" id="KW-0472">Membrane</keyword>
<evidence type="ECO:0000256" key="3">
    <source>
        <dbReference type="ARBA" id="ARBA00022475"/>
    </source>
</evidence>
<gene>
    <name evidence="10" type="ORF">FNH04_11880</name>
</gene>
<feature type="compositionally biased region" description="Low complexity" evidence="8">
    <location>
        <begin position="1"/>
        <end position="22"/>
    </location>
</feature>
<keyword evidence="11" id="KW-1185">Reference proteome</keyword>
<organism evidence="10 11">
    <name type="scientific">Streptomyces phyllanthi</name>
    <dbReference type="NCBI Taxonomy" id="1803180"/>
    <lineage>
        <taxon>Bacteria</taxon>
        <taxon>Bacillati</taxon>
        <taxon>Actinomycetota</taxon>
        <taxon>Actinomycetes</taxon>
        <taxon>Kitasatosporales</taxon>
        <taxon>Streptomycetaceae</taxon>
        <taxon>Streptomyces</taxon>
    </lineage>
</organism>
<comment type="similarity">
    <text evidence="7">Belongs to the binding-protein-dependent transport system permease family.</text>
</comment>
<keyword evidence="5 7" id="KW-1133">Transmembrane helix</keyword>
<dbReference type="OrthoDB" id="2063054at2"/>
<dbReference type="PROSITE" id="PS50928">
    <property type="entry name" value="ABC_TM1"/>
    <property type="match status" value="1"/>
</dbReference>
<dbReference type="PANTHER" id="PTHR43744">
    <property type="entry name" value="ABC TRANSPORTER PERMEASE PROTEIN MG189-RELATED-RELATED"/>
    <property type="match status" value="1"/>
</dbReference>
<evidence type="ECO:0000256" key="8">
    <source>
        <dbReference type="SAM" id="MobiDB-lite"/>
    </source>
</evidence>
<dbReference type="InterPro" id="IPR000515">
    <property type="entry name" value="MetI-like"/>
</dbReference>
<evidence type="ECO:0000256" key="4">
    <source>
        <dbReference type="ARBA" id="ARBA00022692"/>
    </source>
</evidence>
<keyword evidence="4 7" id="KW-0812">Transmembrane</keyword>
<dbReference type="AlphaFoldDB" id="A0A5N8VZ91"/>
<accession>A0A5N8VZ91</accession>
<dbReference type="InterPro" id="IPR035906">
    <property type="entry name" value="MetI-like_sf"/>
</dbReference>
<evidence type="ECO:0000313" key="11">
    <source>
        <dbReference type="Proteomes" id="UP000326979"/>
    </source>
</evidence>
<keyword evidence="3" id="KW-1003">Cell membrane</keyword>
<evidence type="ECO:0000313" key="10">
    <source>
        <dbReference type="EMBL" id="MPY40580.1"/>
    </source>
</evidence>
<comment type="caution">
    <text evidence="10">The sequence shown here is derived from an EMBL/GenBank/DDBJ whole genome shotgun (WGS) entry which is preliminary data.</text>
</comment>
<dbReference type="GO" id="GO:0055085">
    <property type="term" value="P:transmembrane transport"/>
    <property type="evidence" value="ECO:0007669"/>
    <property type="project" value="InterPro"/>
</dbReference>
<evidence type="ECO:0000256" key="7">
    <source>
        <dbReference type="RuleBase" id="RU363032"/>
    </source>
</evidence>
<feature type="transmembrane region" description="Helical" evidence="7">
    <location>
        <begin position="173"/>
        <end position="194"/>
    </location>
</feature>
<dbReference type="PANTHER" id="PTHR43744:SF3">
    <property type="entry name" value="LACTOSE TRANSPORT SYSTEM PERMEASE PROTEIN LACG"/>
    <property type="match status" value="1"/>
</dbReference>
<evidence type="ECO:0000259" key="9">
    <source>
        <dbReference type="PROSITE" id="PS50928"/>
    </source>
</evidence>
<name>A0A5N8VZ91_9ACTN</name>
<keyword evidence="2 7" id="KW-0813">Transport</keyword>
<dbReference type="RefSeq" id="WP_152783233.1">
    <property type="nucleotide sequence ID" value="NZ_BAABEQ010000001.1"/>
</dbReference>
<dbReference type="CDD" id="cd06261">
    <property type="entry name" value="TM_PBP2"/>
    <property type="match status" value="1"/>
</dbReference>
<feature type="domain" description="ABC transmembrane type-1" evidence="9">
    <location>
        <begin position="102"/>
        <end position="292"/>
    </location>
</feature>
<evidence type="ECO:0000256" key="6">
    <source>
        <dbReference type="ARBA" id="ARBA00023136"/>
    </source>
</evidence>
<dbReference type="Gene3D" id="1.10.3720.10">
    <property type="entry name" value="MetI-like"/>
    <property type="match status" value="1"/>
</dbReference>
<evidence type="ECO:0000256" key="2">
    <source>
        <dbReference type="ARBA" id="ARBA00022448"/>
    </source>
</evidence>
<evidence type="ECO:0000256" key="1">
    <source>
        <dbReference type="ARBA" id="ARBA00004651"/>
    </source>
</evidence>
<proteinExistence type="inferred from homology"/>
<feature type="transmembrane region" description="Helical" evidence="7">
    <location>
        <begin position="273"/>
        <end position="291"/>
    </location>
</feature>
<evidence type="ECO:0000256" key="5">
    <source>
        <dbReference type="ARBA" id="ARBA00022989"/>
    </source>
</evidence>
<dbReference type="Pfam" id="PF00528">
    <property type="entry name" value="BPD_transp_1"/>
    <property type="match status" value="1"/>
</dbReference>
<dbReference type="GO" id="GO:0005886">
    <property type="term" value="C:plasma membrane"/>
    <property type="evidence" value="ECO:0007669"/>
    <property type="project" value="UniProtKB-SubCell"/>
</dbReference>
<feature type="transmembrane region" description="Helical" evidence="7">
    <location>
        <begin position="139"/>
        <end position="161"/>
    </location>
</feature>
<dbReference type="Proteomes" id="UP000326979">
    <property type="component" value="Unassembled WGS sequence"/>
</dbReference>
<feature type="transmembrane region" description="Helical" evidence="7">
    <location>
        <begin position="39"/>
        <end position="59"/>
    </location>
</feature>
<dbReference type="SUPFAM" id="SSF161098">
    <property type="entry name" value="MetI-like"/>
    <property type="match status" value="1"/>
</dbReference>
<reference evidence="10 11" key="1">
    <citation type="submission" date="2019-07" db="EMBL/GenBank/DDBJ databases">
        <title>New species of Amycolatopsis and Streptomyces.</title>
        <authorList>
            <person name="Duangmal K."/>
            <person name="Teo W.F.A."/>
            <person name="Lipun K."/>
        </authorList>
    </citation>
    <scope>NUCLEOTIDE SEQUENCE [LARGE SCALE GENOMIC DNA]</scope>
    <source>
        <strain evidence="10 11">TISTR 2346</strain>
    </source>
</reference>
<dbReference type="EMBL" id="VJZE01000060">
    <property type="protein sequence ID" value="MPY40580.1"/>
    <property type="molecule type" value="Genomic_DNA"/>
</dbReference>
<feature type="transmembrane region" description="Helical" evidence="7">
    <location>
        <begin position="215"/>
        <end position="237"/>
    </location>
</feature>
<feature type="transmembrane region" description="Helical" evidence="7">
    <location>
        <begin position="101"/>
        <end position="127"/>
    </location>
</feature>
<sequence>MTTSTPTATDTATATETTAAPRPARRRFRWRDYGRPRELVVRYLLLLFVLAITVGPLLWQFLTSLKSTTEDVFGTNATLLPQHPTLRAYEQVFDQVPVATYIWNSLIVVALSLTSQLLFSTMAGYMLSKPAWRGVKGVWLLLIASMMFPFESIMVSLFLSVRDLGLVDSLAGVWLPGFVGAINVLVMRAAFLAVPREIEDSAMLDGAGEWQRFRYLYLPSALGSMSVVAINTFIAAWDDFLWPLIVLRSEENLTLTLGLARLQTSSFGYDQRVVMAGSVISLVPVLVLFVITQRWFYKGVSSGAVKF</sequence>
<comment type="subcellular location">
    <subcellularLocation>
        <location evidence="1 7">Cell membrane</location>
        <topology evidence="1 7">Multi-pass membrane protein</topology>
    </subcellularLocation>
</comment>
<protein>
    <submittedName>
        <fullName evidence="10">Carbohydrate ABC transporter permease</fullName>
    </submittedName>
</protein>